<dbReference type="InterPro" id="IPR008557">
    <property type="entry name" value="PhoX"/>
</dbReference>
<organism evidence="2 3">
    <name type="scientific">Neobacillus ginsengisoli</name>
    <dbReference type="NCBI Taxonomy" id="904295"/>
    <lineage>
        <taxon>Bacteria</taxon>
        <taxon>Bacillati</taxon>
        <taxon>Bacillota</taxon>
        <taxon>Bacilli</taxon>
        <taxon>Bacillales</taxon>
        <taxon>Bacillaceae</taxon>
        <taxon>Neobacillus</taxon>
    </lineage>
</organism>
<feature type="chain" id="PRO_5046982116" evidence="1">
    <location>
        <begin position="24"/>
        <end position="657"/>
    </location>
</feature>
<name>A0ABT9XXC8_9BACI</name>
<evidence type="ECO:0000256" key="1">
    <source>
        <dbReference type="SAM" id="SignalP"/>
    </source>
</evidence>
<evidence type="ECO:0000313" key="3">
    <source>
        <dbReference type="Proteomes" id="UP001224122"/>
    </source>
</evidence>
<keyword evidence="3" id="KW-1185">Reference proteome</keyword>
<comment type="caution">
    <text evidence="2">The sequence shown here is derived from an EMBL/GenBank/DDBJ whole genome shotgun (WGS) entry which is preliminary data.</text>
</comment>
<reference evidence="2 3" key="1">
    <citation type="submission" date="2023-07" db="EMBL/GenBank/DDBJ databases">
        <title>Genomic Encyclopedia of Type Strains, Phase IV (KMG-IV): sequencing the most valuable type-strain genomes for metagenomic binning, comparative biology and taxonomic classification.</title>
        <authorList>
            <person name="Goeker M."/>
        </authorList>
    </citation>
    <scope>NUCLEOTIDE SEQUENCE [LARGE SCALE GENOMIC DNA]</scope>
    <source>
        <strain evidence="2 3">DSM 27594</strain>
    </source>
</reference>
<dbReference type="RefSeq" id="WP_307408530.1">
    <property type="nucleotide sequence ID" value="NZ_JAUSTW010000004.1"/>
</dbReference>
<dbReference type="Proteomes" id="UP001224122">
    <property type="component" value="Unassembled WGS sequence"/>
</dbReference>
<keyword evidence="1" id="KW-0732">Signal</keyword>
<accession>A0ABT9XXC8</accession>
<dbReference type="PANTHER" id="PTHR35399:SF2">
    <property type="entry name" value="DUF839 DOMAIN-CONTAINING PROTEIN"/>
    <property type="match status" value="1"/>
</dbReference>
<sequence>MKKRLTMALVLGLMIPAVTPAAAAGKGTTINSFKFNSMKAPTSIEEMVKTYTGASMDVTYNNGSKKNFPLTYKQLFLSDEKIVTNKGIKIPAGTPIDVNGNPIVDKSVPGKESYFISDAPDSNSLMNVGGNPYMVSHFEYDTLDNSGQSAYGKVPASMTLTSLNQNKKTGELSVKSAKKIDFSSVNGLWIPCNGSTTPWGTHLGSEEYEPNARQFEAEMGTNQDTTNVKAFAKLYFGDESKANPYNYGWIPEVTVKPNGDASVVKHYSTGRFSHELMTVMPDNKTAFFGDDGNYTVSFMYVADKEKDLSAGTLYAAKFVQTSTKNGGAGNLVWIKLGHATDKEIRTIIDKGTKFSDIFETASKPTEGFTAIKTDSSAAKIEYLKVKPGMELAAAFLESRRYAALKGATAEFRKMEGITVNAKDKKVYMAISELGKGMLDSKGADPVDDIRLPQILAGATFELRLTGNQIDLEGDEIASTYVASSMKALVVGEDLATPDAYGNKANPDKVSKPDNLSYSEKMRTLFIGEDGAEHTNNFVWAFNVDTKELSRVLSVPAGAEATGLRVIDNFNGFSYILSNYQHPGDELQNWQGTAVDKAALEKAMQDGIGIDQKGGVGYISGLPQLDVKHVGWYNKDGSMAANTTINGYKISKNGEWIK</sequence>
<evidence type="ECO:0000313" key="2">
    <source>
        <dbReference type="EMBL" id="MDQ0199527.1"/>
    </source>
</evidence>
<dbReference type="PANTHER" id="PTHR35399">
    <property type="entry name" value="SLR8030 PROTEIN"/>
    <property type="match status" value="1"/>
</dbReference>
<dbReference type="Pfam" id="PF05787">
    <property type="entry name" value="PhoX"/>
    <property type="match status" value="1"/>
</dbReference>
<dbReference type="EMBL" id="JAUSTW010000004">
    <property type="protein sequence ID" value="MDQ0199527.1"/>
    <property type="molecule type" value="Genomic_DNA"/>
</dbReference>
<feature type="signal peptide" evidence="1">
    <location>
        <begin position="1"/>
        <end position="23"/>
    </location>
</feature>
<gene>
    <name evidence="2" type="ORF">J2S10_002709</name>
</gene>
<protein>
    <submittedName>
        <fullName evidence="2">Secreted PhoX family phosphatase</fullName>
    </submittedName>
</protein>
<proteinExistence type="predicted"/>